<comment type="caution">
    <text evidence="2">The sequence shown here is derived from an EMBL/GenBank/DDBJ whole genome shotgun (WGS) entry which is preliminary data.</text>
</comment>
<feature type="compositionally biased region" description="Low complexity" evidence="1">
    <location>
        <begin position="82"/>
        <end position="112"/>
    </location>
</feature>
<gene>
    <name evidence="2" type="ORF">ACHAWO_011844</name>
</gene>
<feature type="region of interest" description="Disordered" evidence="1">
    <location>
        <begin position="1"/>
        <end position="173"/>
    </location>
</feature>
<reference evidence="2 3" key="1">
    <citation type="submission" date="2024-10" db="EMBL/GenBank/DDBJ databases">
        <title>Updated reference genomes for cyclostephanoid diatoms.</title>
        <authorList>
            <person name="Roberts W.R."/>
            <person name="Alverson A.J."/>
        </authorList>
    </citation>
    <scope>NUCLEOTIDE SEQUENCE [LARGE SCALE GENOMIC DNA]</scope>
    <source>
        <strain evidence="2 3">AJA010-31</strain>
    </source>
</reference>
<sequence length="173" mass="19241">MAIVTARAKTEAKIIAPIGRRSDRNDGYRCQDDRQAPRRDDDRNRDRRQGKHGRHQKGSGAHKGNNRRNDEAMHVYDRSEASSHSAASRHSASSRSNSHMSTSSHGSRSAASPGKAYHVDERKPVAKPPVNEVAFNMSDGKDSRHPSPPKHSSKAGSWAAPFLKRNLKKKDHH</sequence>
<dbReference type="EMBL" id="JALLPJ020000557">
    <property type="protein sequence ID" value="KAL3788628.1"/>
    <property type="molecule type" value="Genomic_DNA"/>
</dbReference>
<feature type="compositionally biased region" description="Basic and acidic residues" evidence="1">
    <location>
        <begin position="67"/>
        <end position="81"/>
    </location>
</feature>
<accession>A0ABD3PLR9</accession>
<evidence type="ECO:0000313" key="2">
    <source>
        <dbReference type="EMBL" id="KAL3788628.1"/>
    </source>
</evidence>
<organism evidence="2 3">
    <name type="scientific">Cyclotella atomus</name>
    <dbReference type="NCBI Taxonomy" id="382360"/>
    <lineage>
        <taxon>Eukaryota</taxon>
        <taxon>Sar</taxon>
        <taxon>Stramenopiles</taxon>
        <taxon>Ochrophyta</taxon>
        <taxon>Bacillariophyta</taxon>
        <taxon>Coscinodiscophyceae</taxon>
        <taxon>Thalassiosirophycidae</taxon>
        <taxon>Stephanodiscales</taxon>
        <taxon>Stephanodiscaceae</taxon>
        <taxon>Cyclotella</taxon>
    </lineage>
</organism>
<dbReference type="AlphaFoldDB" id="A0ABD3PLR9"/>
<feature type="compositionally biased region" description="Basic residues" evidence="1">
    <location>
        <begin position="48"/>
        <end position="57"/>
    </location>
</feature>
<evidence type="ECO:0000256" key="1">
    <source>
        <dbReference type="SAM" id="MobiDB-lite"/>
    </source>
</evidence>
<feature type="compositionally biased region" description="Basic and acidic residues" evidence="1">
    <location>
        <begin position="20"/>
        <end position="47"/>
    </location>
</feature>
<protein>
    <submittedName>
        <fullName evidence="2">Uncharacterized protein</fullName>
    </submittedName>
</protein>
<name>A0ABD3PLR9_9STRA</name>
<evidence type="ECO:0000313" key="3">
    <source>
        <dbReference type="Proteomes" id="UP001530400"/>
    </source>
</evidence>
<proteinExistence type="predicted"/>
<dbReference type="Proteomes" id="UP001530400">
    <property type="component" value="Unassembled WGS sequence"/>
</dbReference>
<keyword evidence="3" id="KW-1185">Reference proteome</keyword>